<dbReference type="GeneID" id="20086005"/>
<organism evidence="1">
    <name type="scientific">Aphanomyces invadans</name>
    <dbReference type="NCBI Taxonomy" id="157072"/>
    <lineage>
        <taxon>Eukaryota</taxon>
        <taxon>Sar</taxon>
        <taxon>Stramenopiles</taxon>
        <taxon>Oomycota</taxon>
        <taxon>Saprolegniomycetes</taxon>
        <taxon>Saprolegniales</taxon>
        <taxon>Verrucalvaceae</taxon>
        <taxon>Aphanomyces</taxon>
    </lineage>
</organism>
<dbReference type="RefSeq" id="XP_008873111.1">
    <property type="nucleotide sequence ID" value="XM_008874889.1"/>
</dbReference>
<proteinExistence type="predicted"/>
<reference evidence="1" key="1">
    <citation type="submission" date="2013-12" db="EMBL/GenBank/DDBJ databases">
        <title>The Genome Sequence of Aphanomyces invadans NJM9701.</title>
        <authorList>
            <consortium name="The Broad Institute Genomics Platform"/>
            <person name="Russ C."/>
            <person name="Tyler B."/>
            <person name="van West P."/>
            <person name="Dieguez-Uribeondo J."/>
            <person name="Young S.K."/>
            <person name="Zeng Q."/>
            <person name="Gargeya S."/>
            <person name="Fitzgerald M."/>
            <person name="Abouelleil A."/>
            <person name="Alvarado L."/>
            <person name="Chapman S.B."/>
            <person name="Gainer-Dewar J."/>
            <person name="Goldberg J."/>
            <person name="Griggs A."/>
            <person name="Gujja S."/>
            <person name="Hansen M."/>
            <person name="Howarth C."/>
            <person name="Imamovic A."/>
            <person name="Ireland A."/>
            <person name="Larimer J."/>
            <person name="McCowan C."/>
            <person name="Murphy C."/>
            <person name="Pearson M."/>
            <person name="Poon T.W."/>
            <person name="Priest M."/>
            <person name="Roberts A."/>
            <person name="Saif S."/>
            <person name="Shea T."/>
            <person name="Sykes S."/>
            <person name="Wortman J."/>
            <person name="Nusbaum C."/>
            <person name="Birren B."/>
        </authorList>
    </citation>
    <scope>NUCLEOTIDE SEQUENCE [LARGE SCALE GENOMIC DNA]</scope>
    <source>
        <strain evidence="1">NJM9701</strain>
    </source>
</reference>
<dbReference type="VEuPathDB" id="FungiDB:H310_08955"/>
<dbReference type="AlphaFoldDB" id="A0A024TX71"/>
<dbReference type="EMBL" id="KI913970">
    <property type="protein sequence ID" value="ETV98236.1"/>
    <property type="molecule type" value="Genomic_DNA"/>
</dbReference>
<protein>
    <submittedName>
        <fullName evidence="1">Uncharacterized protein</fullName>
    </submittedName>
</protein>
<accession>A0A024TX71</accession>
<evidence type="ECO:0000313" key="1">
    <source>
        <dbReference type="EMBL" id="ETV98236.1"/>
    </source>
</evidence>
<sequence>MEHVLQCWHERLPRHQRQLAQRQHQRCLDNQFARLVREVGQRFVQLHVVGDAHNIPIHIRVLDVARRRRSEAVQLKHECYQRLELHKRDVRGDGSPVALSRREMTDAHGAAGRACCHVLQ</sequence>
<gene>
    <name evidence="1" type="ORF">H310_08955</name>
</gene>
<name>A0A024TX71_9STRA</name>